<protein>
    <submittedName>
        <fullName evidence="2">Uncharacterized protein</fullName>
    </submittedName>
</protein>
<proteinExistence type="predicted"/>
<name>A0A7H0HMB0_9ACTN</name>
<evidence type="ECO:0000313" key="3">
    <source>
        <dbReference type="Proteomes" id="UP000516230"/>
    </source>
</evidence>
<dbReference type="Proteomes" id="UP000516230">
    <property type="component" value="Chromosome"/>
</dbReference>
<keyword evidence="3" id="KW-1185">Reference proteome</keyword>
<keyword evidence="1" id="KW-0472">Membrane</keyword>
<dbReference type="RefSeq" id="WP_187738882.1">
    <property type="nucleotide sequence ID" value="NZ_CP060825.1"/>
</dbReference>
<sequence>MTSVWRPDRGIRRIVVAFAGTAAVLITVGAASGSILMLGLGVWGAIAACALELVYRP</sequence>
<feature type="transmembrane region" description="Helical" evidence="1">
    <location>
        <begin position="35"/>
        <end position="55"/>
    </location>
</feature>
<evidence type="ECO:0000256" key="1">
    <source>
        <dbReference type="SAM" id="Phobius"/>
    </source>
</evidence>
<evidence type="ECO:0000313" key="2">
    <source>
        <dbReference type="EMBL" id="QNP61676.1"/>
    </source>
</evidence>
<organism evidence="2 3">
    <name type="scientific">Streptomyces genisteinicus</name>
    <dbReference type="NCBI Taxonomy" id="2768068"/>
    <lineage>
        <taxon>Bacteria</taxon>
        <taxon>Bacillati</taxon>
        <taxon>Actinomycetota</taxon>
        <taxon>Actinomycetes</taxon>
        <taxon>Kitasatosporales</taxon>
        <taxon>Streptomycetaceae</taxon>
        <taxon>Streptomyces</taxon>
    </lineage>
</organism>
<dbReference type="EMBL" id="CP060825">
    <property type="protein sequence ID" value="QNP61676.1"/>
    <property type="molecule type" value="Genomic_DNA"/>
</dbReference>
<dbReference type="AlphaFoldDB" id="A0A7H0HMB0"/>
<feature type="transmembrane region" description="Helical" evidence="1">
    <location>
        <begin position="12"/>
        <end position="29"/>
    </location>
</feature>
<keyword evidence="1" id="KW-0812">Transmembrane</keyword>
<gene>
    <name evidence="2" type="ORF">IAG43_01210</name>
</gene>
<keyword evidence="1" id="KW-1133">Transmembrane helix</keyword>
<reference evidence="2 3" key="1">
    <citation type="submission" date="2020-08" db="EMBL/GenBank/DDBJ databases">
        <title>A novel species.</title>
        <authorList>
            <person name="Gao J."/>
        </authorList>
    </citation>
    <scope>NUCLEOTIDE SEQUENCE [LARGE SCALE GENOMIC DNA]</scope>
    <source>
        <strain evidence="2 3">CRPJ-33</strain>
    </source>
</reference>
<accession>A0A7H0HMB0</accession>
<dbReference type="KEGG" id="sgj:IAG43_01210"/>